<accession>A0A4C1ZAU2</accession>
<reference evidence="1 2" key="1">
    <citation type="journal article" date="2019" name="Commun. Biol.">
        <title>The bagworm genome reveals a unique fibroin gene that provides high tensile strength.</title>
        <authorList>
            <person name="Kono N."/>
            <person name="Nakamura H."/>
            <person name="Ohtoshi R."/>
            <person name="Tomita M."/>
            <person name="Numata K."/>
            <person name="Arakawa K."/>
        </authorList>
    </citation>
    <scope>NUCLEOTIDE SEQUENCE [LARGE SCALE GENOMIC DNA]</scope>
</reference>
<keyword evidence="2" id="KW-1185">Reference proteome</keyword>
<comment type="caution">
    <text evidence="1">The sequence shown here is derived from an EMBL/GenBank/DDBJ whole genome shotgun (WGS) entry which is preliminary data.</text>
</comment>
<name>A0A4C1ZAU2_EUMVA</name>
<proteinExistence type="predicted"/>
<evidence type="ECO:0000313" key="1">
    <source>
        <dbReference type="EMBL" id="GBP84254.1"/>
    </source>
</evidence>
<organism evidence="1 2">
    <name type="scientific">Eumeta variegata</name>
    <name type="common">Bagworm moth</name>
    <name type="synonym">Eumeta japonica</name>
    <dbReference type="NCBI Taxonomy" id="151549"/>
    <lineage>
        <taxon>Eukaryota</taxon>
        <taxon>Metazoa</taxon>
        <taxon>Ecdysozoa</taxon>
        <taxon>Arthropoda</taxon>
        <taxon>Hexapoda</taxon>
        <taxon>Insecta</taxon>
        <taxon>Pterygota</taxon>
        <taxon>Neoptera</taxon>
        <taxon>Endopterygota</taxon>
        <taxon>Lepidoptera</taxon>
        <taxon>Glossata</taxon>
        <taxon>Ditrysia</taxon>
        <taxon>Tineoidea</taxon>
        <taxon>Psychidae</taxon>
        <taxon>Oiketicinae</taxon>
        <taxon>Eumeta</taxon>
    </lineage>
</organism>
<sequence>MSKRETLYFSAVRTGPSPLIVVRFVTYLDQFQKTTERRRWSASGGGSRKWRGCRRGHNARLALRVTRYIPHSARGSAAVASDRGAPWSGSFVGRFRQADETCLICVV</sequence>
<evidence type="ECO:0000313" key="2">
    <source>
        <dbReference type="Proteomes" id="UP000299102"/>
    </source>
</evidence>
<gene>
    <name evidence="1" type="ORF">EVAR_60198_1</name>
</gene>
<dbReference type="AlphaFoldDB" id="A0A4C1ZAU2"/>
<dbReference type="EMBL" id="BGZK01001668">
    <property type="protein sequence ID" value="GBP84254.1"/>
    <property type="molecule type" value="Genomic_DNA"/>
</dbReference>
<protein>
    <submittedName>
        <fullName evidence="1">Uncharacterized protein</fullName>
    </submittedName>
</protein>
<dbReference type="Proteomes" id="UP000299102">
    <property type="component" value="Unassembled WGS sequence"/>
</dbReference>